<dbReference type="Gene3D" id="1.10.3210.10">
    <property type="entry name" value="Hypothetical protein af1432"/>
    <property type="match status" value="1"/>
</dbReference>
<name>A0A0D0EPH8_9BACI</name>
<dbReference type="EC" id="2.7.6.5" evidence="2"/>
<dbReference type="SMART" id="SM00471">
    <property type="entry name" value="HDc"/>
    <property type="match status" value="1"/>
</dbReference>
<dbReference type="GO" id="GO:0008728">
    <property type="term" value="F:GTP diphosphokinase activity"/>
    <property type="evidence" value="ECO:0007669"/>
    <property type="project" value="UniProtKB-EC"/>
</dbReference>
<feature type="domain" description="HD/PDEase" evidence="1">
    <location>
        <begin position="23"/>
        <end position="130"/>
    </location>
</feature>
<dbReference type="AlphaFoldDB" id="A0A0D0EPH8"/>
<dbReference type="Pfam" id="PF13328">
    <property type="entry name" value="HD_4"/>
    <property type="match status" value="1"/>
</dbReference>
<dbReference type="KEGG" id="bthv:CQJ30_09285"/>
<dbReference type="InterPro" id="IPR003607">
    <property type="entry name" value="HD/PDEase_dom"/>
</dbReference>
<comment type="caution">
    <text evidence="2">The sequence shown here is derived from an EMBL/GenBank/DDBJ whole genome shotgun (WGS) entry which is preliminary data.</text>
</comment>
<dbReference type="RefSeq" id="WP_041845146.1">
    <property type="nucleotide sequence ID" value="NZ_CP023704.1"/>
</dbReference>
<protein>
    <submittedName>
        <fullName evidence="2">GTP pyrophosphokinase</fullName>
        <ecNumber evidence="2">2.7.6.5</ecNumber>
    </submittedName>
</protein>
<accession>A0A0D0EPH8</accession>
<dbReference type="GO" id="GO:0008893">
    <property type="term" value="F:guanosine-3',5'-bis(diphosphate) 3'-diphosphatase activity"/>
    <property type="evidence" value="ECO:0007669"/>
    <property type="project" value="TreeGrafter"/>
</dbReference>
<reference evidence="2 3" key="1">
    <citation type="submission" date="2015-01" db="EMBL/GenBank/DDBJ databases">
        <title>Draft Genome Sequences of Four Bacillus thermoamylovorans Strains, Isolated From Food Products.</title>
        <authorList>
            <person name="Krawcyk A.O."/>
            <person name="Berendsen E.M."/>
            <person name="Eijlander R.T."/>
            <person name="de Jong A."/>
            <person name="Wells-Bennik M."/>
            <person name="Kuipers O.P."/>
        </authorList>
    </citation>
    <scope>NUCLEOTIDE SEQUENCE [LARGE SCALE GENOMIC DNA]</scope>
    <source>
        <strain evidence="2 3">B4167</strain>
    </source>
</reference>
<keyword evidence="2" id="KW-0808">Transferase</keyword>
<organism evidence="2 3">
    <name type="scientific">Caldibacillus thermoamylovorans</name>
    <dbReference type="NCBI Taxonomy" id="35841"/>
    <lineage>
        <taxon>Bacteria</taxon>
        <taxon>Bacillati</taxon>
        <taxon>Bacillota</taxon>
        <taxon>Bacilli</taxon>
        <taxon>Bacillales</taxon>
        <taxon>Bacillaceae</taxon>
        <taxon>Caldibacillus</taxon>
    </lineage>
</organism>
<evidence type="ECO:0000313" key="2">
    <source>
        <dbReference type="EMBL" id="KIO74135.1"/>
    </source>
</evidence>
<evidence type="ECO:0000313" key="3">
    <source>
        <dbReference type="Proteomes" id="UP000032076"/>
    </source>
</evidence>
<gene>
    <name evidence="2" type="ORF">B4167_0412</name>
</gene>
<evidence type="ECO:0000259" key="1">
    <source>
        <dbReference type="SMART" id="SM00471"/>
    </source>
</evidence>
<proteinExistence type="predicted"/>
<dbReference type="SUPFAM" id="SSF109604">
    <property type="entry name" value="HD-domain/PDEase-like"/>
    <property type="match status" value="1"/>
</dbReference>
<dbReference type="InterPro" id="IPR052194">
    <property type="entry name" value="MESH1"/>
</dbReference>
<dbReference type="OrthoDB" id="9802385at2"/>
<dbReference type="PANTHER" id="PTHR46246">
    <property type="entry name" value="GUANOSINE-3',5'-BIS(DIPHOSPHATE) 3'-PYROPHOSPHOHYDROLASE MESH1"/>
    <property type="match status" value="1"/>
</dbReference>
<dbReference type="PANTHER" id="PTHR46246:SF1">
    <property type="entry name" value="GUANOSINE-3',5'-BIS(DIPHOSPHATE) 3'-PYROPHOSPHOHYDROLASE MESH1"/>
    <property type="match status" value="1"/>
</dbReference>
<dbReference type="EMBL" id="JXLU01000010">
    <property type="protein sequence ID" value="KIO74135.1"/>
    <property type="molecule type" value="Genomic_DNA"/>
</dbReference>
<sequence length="182" mass="21049">MSVIEKAIEVAAKAHDHQYRKGTNLPYISHPYTVGVLLLTFGYAEEVVAAGILHDTVEDTDLTLDDIRRDFGERIADIVRGASEEDKSLSWEERKQATIDHLATEPRDVCLVVCADKLHNLTTIKRELEREGEKVWTRFKRGREKQAWYYREVVHKLENKIANERIFVQLKNEVISVFGKEK</sequence>
<dbReference type="Proteomes" id="UP000032076">
    <property type="component" value="Unassembled WGS sequence"/>
</dbReference>